<protein>
    <submittedName>
        <fullName evidence="2">Uncharacterized protein</fullName>
    </submittedName>
</protein>
<gene>
    <name evidence="2" type="ORF">METZ01_LOCUS190650</name>
</gene>
<evidence type="ECO:0000313" key="2">
    <source>
        <dbReference type="EMBL" id="SVB37796.1"/>
    </source>
</evidence>
<organism evidence="2">
    <name type="scientific">marine metagenome</name>
    <dbReference type="NCBI Taxonomy" id="408172"/>
    <lineage>
        <taxon>unclassified sequences</taxon>
        <taxon>metagenomes</taxon>
        <taxon>ecological metagenomes</taxon>
    </lineage>
</organism>
<dbReference type="AlphaFoldDB" id="A0A382DH07"/>
<dbReference type="EMBL" id="UINC01039387">
    <property type="protein sequence ID" value="SVB37796.1"/>
    <property type="molecule type" value="Genomic_DNA"/>
</dbReference>
<reference evidence="2" key="1">
    <citation type="submission" date="2018-05" db="EMBL/GenBank/DDBJ databases">
        <authorList>
            <person name="Lanie J.A."/>
            <person name="Ng W.-L."/>
            <person name="Kazmierczak K.M."/>
            <person name="Andrzejewski T.M."/>
            <person name="Davidsen T.M."/>
            <person name="Wayne K.J."/>
            <person name="Tettelin H."/>
            <person name="Glass J.I."/>
            <person name="Rusch D."/>
            <person name="Podicherti R."/>
            <person name="Tsui H.-C.T."/>
            <person name="Winkler M.E."/>
        </authorList>
    </citation>
    <scope>NUCLEOTIDE SEQUENCE</scope>
</reference>
<name>A0A382DH07_9ZZZZ</name>
<feature type="compositionally biased region" description="Basic and acidic residues" evidence="1">
    <location>
        <begin position="8"/>
        <end position="26"/>
    </location>
</feature>
<feature type="region of interest" description="Disordered" evidence="1">
    <location>
        <begin position="1"/>
        <end position="26"/>
    </location>
</feature>
<accession>A0A382DH07</accession>
<evidence type="ECO:0000256" key="1">
    <source>
        <dbReference type="SAM" id="MobiDB-lite"/>
    </source>
</evidence>
<proteinExistence type="predicted"/>
<sequence length="26" mass="3017">MNKQSRKARVENRKDVGNRKDMDGPS</sequence>